<proteinExistence type="predicted"/>
<dbReference type="EMBL" id="QKYT01000574">
    <property type="protein sequence ID" value="RIA83408.1"/>
    <property type="molecule type" value="Genomic_DNA"/>
</dbReference>
<keyword evidence="2" id="KW-1185">Reference proteome</keyword>
<accession>A0A397SBR4</accession>
<sequence>MKLYLERRFTKEIILLKKMQDQKFINFCLSNVSKFSGLFINFRLKATYLIHGIII</sequence>
<dbReference type="AlphaFoldDB" id="A0A397SBR4"/>
<reference evidence="1 2" key="1">
    <citation type="submission" date="2018-06" db="EMBL/GenBank/DDBJ databases">
        <title>Comparative genomics reveals the genomic features of Rhizophagus irregularis, R. cerebriforme, R. diaphanum and Gigaspora rosea, and their symbiotic lifestyle signature.</title>
        <authorList>
            <person name="Morin E."/>
            <person name="San Clemente H."/>
            <person name="Chen E.C.H."/>
            <person name="De La Providencia I."/>
            <person name="Hainaut M."/>
            <person name="Kuo A."/>
            <person name="Kohler A."/>
            <person name="Murat C."/>
            <person name="Tang N."/>
            <person name="Roy S."/>
            <person name="Loubradou J."/>
            <person name="Henrissat B."/>
            <person name="Grigoriev I.V."/>
            <person name="Corradi N."/>
            <person name="Roux C."/>
            <person name="Martin F.M."/>
        </authorList>
    </citation>
    <scope>NUCLEOTIDE SEQUENCE [LARGE SCALE GENOMIC DNA]</scope>
    <source>
        <strain evidence="1 2">DAOM 227022</strain>
    </source>
</reference>
<name>A0A397SBR4_9GLOM</name>
<dbReference type="Proteomes" id="UP000265703">
    <property type="component" value="Unassembled WGS sequence"/>
</dbReference>
<evidence type="ECO:0000313" key="1">
    <source>
        <dbReference type="EMBL" id="RIA83408.1"/>
    </source>
</evidence>
<organism evidence="1 2">
    <name type="scientific">Glomus cerebriforme</name>
    <dbReference type="NCBI Taxonomy" id="658196"/>
    <lineage>
        <taxon>Eukaryota</taxon>
        <taxon>Fungi</taxon>
        <taxon>Fungi incertae sedis</taxon>
        <taxon>Mucoromycota</taxon>
        <taxon>Glomeromycotina</taxon>
        <taxon>Glomeromycetes</taxon>
        <taxon>Glomerales</taxon>
        <taxon>Glomeraceae</taxon>
        <taxon>Glomus</taxon>
    </lineage>
</organism>
<protein>
    <submittedName>
        <fullName evidence="1">Uncharacterized protein</fullName>
    </submittedName>
</protein>
<gene>
    <name evidence="1" type="ORF">C1645_786443</name>
</gene>
<comment type="caution">
    <text evidence="1">The sequence shown here is derived from an EMBL/GenBank/DDBJ whole genome shotgun (WGS) entry which is preliminary data.</text>
</comment>
<evidence type="ECO:0000313" key="2">
    <source>
        <dbReference type="Proteomes" id="UP000265703"/>
    </source>
</evidence>